<keyword evidence="1" id="KW-1133">Transmembrane helix</keyword>
<feature type="transmembrane region" description="Helical" evidence="1">
    <location>
        <begin position="40"/>
        <end position="59"/>
    </location>
</feature>
<feature type="transmembrane region" description="Helical" evidence="1">
    <location>
        <begin position="89"/>
        <end position="106"/>
    </location>
</feature>
<dbReference type="EMBL" id="BQXH01000001">
    <property type="protein sequence ID" value="GKS80487.1"/>
    <property type="molecule type" value="Genomic_DNA"/>
</dbReference>
<keyword evidence="1" id="KW-0472">Membrane</keyword>
<comment type="caution">
    <text evidence="2">The sequence shown here is derived from an EMBL/GenBank/DDBJ whole genome shotgun (WGS) entry which is preliminary data.</text>
</comment>
<proteinExistence type="predicted"/>
<evidence type="ECO:0000313" key="2">
    <source>
        <dbReference type="EMBL" id="GKS80487.1"/>
    </source>
</evidence>
<name>A0ABQ5JEP8_9LACO</name>
<evidence type="ECO:0000313" key="3">
    <source>
        <dbReference type="Proteomes" id="UP001055149"/>
    </source>
</evidence>
<reference evidence="2" key="1">
    <citation type="journal article" date="2022" name="Int. J. Syst. Evol. Microbiol.">
        <title>A novel species of lactic acid bacteria, Ligilactobacillus pabuli sp. nov., isolated from alfalfa silage.</title>
        <authorList>
            <person name="Tohno M."/>
            <person name="Tanizawa Y."/>
            <person name="Sawada H."/>
            <person name="Sakamoto M."/>
            <person name="Ohkuma M."/>
            <person name="Kobayashi H."/>
        </authorList>
    </citation>
    <scope>NUCLEOTIDE SEQUENCE</scope>
    <source>
        <strain evidence="2">AF129</strain>
    </source>
</reference>
<sequence>MKVRDLFTIKAAWCLAFGAVFAFIVPIISVTLGLNDIMKVGFVLLGANVVYAIVLGLYLGAKKMSWLILLFFPVLYFIGYRYFFDGYAVYFTAVYLCLTYLAYGITKD</sequence>
<keyword evidence="1" id="KW-0812">Transmembrane</keyword>
<feature type="transmembrane region" description="Helical" evidence="1">
    <location>
        <begin position="12"/>
        <end position="34"/>
    </location>
</feature>
<evidence type="ECO:0008006" key="4">
    <source>
        <dbReference type="Google" id="ProtNLM"/>
    </source>
</evidence>
<gene>
    <name evidence="2" type="ORF">LPAF129_01720</name>
</gene>
<dbReference type="Proteomes" id="UP001055149">
    <property type="component" value="Unassembled WGS sequence"/>
</dbReference>
<protein>
    <recommendedName>
        <fullName evidence="4">Integral membrane protein</fullName>
    </recommendedName>
</protein>
<accession>A0ABQ5JEP8</accession>
<evidence type="ECO:0000256" key="1">
    <source>
        <dbReference type="SAM" id="Phobius"/>
    </source>
</evidence>
<organism evidence="2 3">
    <name type="scientific">Ligilactobacillus pabuli</name>
    <dbReference type="NCBI Taxonomy" id="2886039"/>
    <lineage>
        <taxon>Bacteria</taxon>
        <taxon>Bacillati</taxon>
        <taxon>Bacillota</taxon>
        <taxon>Bacilli</taxon>
        <taxon>Lactobacillales</taxon>
        <taxon>Lactobacillaceae</taxon>
        <taxon>Ligilactobacillus</taxon>
    </lineage>
</organism>
<keyword evidence="3" id="KW-1185">Reference proteome</keyword>
<dbReference type="RefSeq" id="WP_244054078.1">
    <property type="nucleotide sequence ID" value="NZ_BQXH01000001.1"/>
</dbReference>
<feature type="transmembrane region" description="Helical" evidence="1">
    <location>
        <begin position="66"/>
        <end position="83"/>
    </location>
</feature>